<evidence type="ECO:0000313" key="4">
    <source>
        <dbReference type="Proteomes" id="UP000325902"/>
    </source>
</evidence>
<evidence type="ECO:0000313" key="3">
    <source>
        <dbReference type="EMBL" id="KAB2574329.1"/>
    </source>
</evidence>
<feature type="domain" description="DUF7918" evidence="2">
    <location>
        <begin position="23"/>
        <end position="249"/>
    </location>
</feature>
<evidence type="ECO:0000256" key="1">
    <source>
        <dbReference type="SAM" id="MobiDB-lite"/>
    </source>
</evidence>
<feature type="compositionally biased region" description="Acidic residues" evidence="1">
    <location>
        <begin position="313"/>
        <end position="322"/>
    </location>
</feature>
<name>A0A5N5D9E4_9PEZI</name>
<dbReference type="Pfam" id="PF25534">
    <property type="entry name" value="DUF7918"/>
    <property type="match status" value="1"/>
</dbReference>
<feature type="region of interest" description="Disordered" evidence="1">
    <location>
        <begin position="276"/>
        <end position="322"/>
    </location>
</feature>
<dbReference type="OrthoDB" id="3364132at2759"/>
<protein>
    <recommendedName>
        <fullName evidence="2">DUF7918 domain-containing protein</fullName>
    </recommendedName>
</protein>
<dbReference type="PANTHER" id="PTHR36223">
    <property type="entry name" value="BETA-LACTAMASE-TYPE TRANSPEPTIDASE FOLD DOMAIN CONTAINING PROTEIN"/>
    <property type="match status" value="1"/>
</dbReference>
<dbReference type="InterPro" id="IPR057678">
    <property type="entry name" value="DUF7918"/>
</dbReference>
<dbReference type="EMBL" id="VCHE01000045">
    <property type="protein sequence ID" value="KAB2574329.1"/>
    <property type="molecule type" value="Genomic_DNA"/>
</dbReference>
<sequence length="322" mass="37066">MAVLKGINGLQVQILSPKDSYKEEYHDTDKEQSDNVATQYIEAESGQEFHIEWHFQPAFPFKDNHIRSSVHLDGKEVDNIICDTKRLQRWEGYRTVLSGARFKKNGKWYELPFSFADLNIDEDNHGLNDTGLKEKVSCLGEISVRLWRIEKTGESKSSTNQPSFKSLKTVPEKALKGRAVSQQAQYVNTYLVVLKEREIADLLQSLGDERVVADVSVSHVRYINPYDKPFAVFNFRYRSRSGLEALGLIAALEDRPIESLSNEELRELVKRQQEQLKATSQVKTEVKIKREREDDDGAERKIKRQDRSRTSEDVETVDLTEV</sequence>
<dbReference type="Proteomes" id="UP000325902">
    <property type="component" value="Unassembled WGS sequence"/>
</dbReference>
<proteinExistence type="predicted"/>
<accession>A0A5N5D9E4</accession>
<keyword evidence="4" id="KW-1185">Reference proteome</keyword>
<gene>
    <name evidence="3" type="ORF">DBV05_g7013</name>
</gene>
<dbReference type="AlphaFoldDB" id="A0A5N5D9E4"/>
<dbReference type="PANTHER" id="PTHR36223:SF1">
    <property type="entry name" value="TRANSCRIPTION ELONGATION FACTOR EAF N-TERMINAL DOMAIN-CONTAINING PROTEIN"/>
    <property type="match status" value="1"/>
</dbReference>
<reference evidence="3 4" key="1">
    <citation type="journal article" date="2019" name="Sci. Rep.">
        <title>A multi-omics analysis of the grapevine pathogen Lasiodiplodia theobromae reveals that temperature affects the expression of virulence- and pathogenicity-related genes.</title>
        <authorList>
            <person name="Felix C."/>
            <person name="Meneses R."/>
            <person name="Goncalves M.F.M."/>
            <person name="Tilleman L."/>
            <person name="Duarte A.S."/>
            <person name="Jorrin-Novo J.V."/>
            <person name="Van de Peer Y."/>
            <person name="Deforce D."/>
            <person name="Van Nieuwerburgh F."/>
            <person name="Esteves A.C."/>
            <person name="Alves A."/>
        </authorList>
    </citation>
    <scope>NUCLEOTIDE SEQUENCE [LARGE SCALE GENOMIC DNA]</scope>
    <source>
        <strain evidence="3 4">LA-SOL3</strain>
    </source>
</reference>
<organism evidence="3 4">
    <name type="scientific">Lasiodiplodia theobromae</name>
    <dbReference type="NCBI Taxonomy" id="45133"/>
    <lineage>
        <taxon>Eukaryota</taxon>
        <taxon>Fungi</taxon>
        <taxon>Dikarya</taxon>
        <taxon>Ascomycota</taxon>
        <taxon>Pezizomycotina</taxon>
        <taxon>Dothideomycetes</taxon>
        <taxon>Dothideomycetes incertae sedis</taxon>
        <taxon>Botryosphaeriales</taxon>
        <taxon>Botryosphaeriaceae</taxon>
        <taxon>Lasiodiplodia</taxon>
    </lineage>
</organism>
<comment type="caution">
    <text evidence="3">The sequence shown here is derived from an EMBL/GenBank/DDBJ whole genome shotgun (WGS) entry which is preliminary data.</text>
</comment>
<evidence type="ECO:0000259" key="2">
    <source>
        <dbReference type="Pfam" id="PF25534"/>
    </source>
</evidence>